<keyword evidence="8" id="KW-0472">Membrane</keyword>
<keyword evidence="4 10" id="KW-0328">Glycosyltransferase</keyword>
<keyword evidence="14" id="KW-1185">Reference proteome</keyword>
<feature type="domain" description="Chitin synthase N-terminal" evidence="12">
    <location>
        <begin position="164"/>
        <end position="230"/>
    </location>
</feature>
<evidence type="ECO:0000256" key="8">
    <source>
        <dbReference type="ARBA" id="ARBA00023136"/>
    </source>
</evidence>
<dbReference type="GO" id="GO:0006031">
    <property type="term" value="P:chitin biosynthetic process"/>
    <property type="evidence" value="ECO:0007669"/>
    <property type="project" value="UniProtKB-UniRule"/>
</dbReference>
<comment type="function">
    <text evidence="10">Polymerizes chitin, a structural polymer of the cell wall and septum, by transferring the sugar moiety of UDP-GlcNAc to the non-reducing end of the growing chitin polymer.</text>
</comment>
<dbReference type="SUPFAM" id="SSF56112">
    <property type="entry name" value="Protein kinase-like (PK-like)"/>
    <property type="match status" value="1"/>
</dbReference>
<keyword evidence="3 10" id="KW-1003">Cell membrane</keyword>
<evidence type="ECO:0000256" key="9">
    <source>
        <dbReference type="ARBA" id="ARBA00023316"/>
    </source>
</evidence>
<evidence type="ECO:0000256" key="5">
    <source>
        <dbReference type="ARBA" id="ARBA00022679"/>
    </source>
</evidence>
<organism evidence="13 14">
    <name type="scientific">Cetraspora pellucida</name>
    <dbReference type="NCBI Taxonomy" id="1433469"/>
    <lineage>
        <taxon>Eukaryota</taxon>
        <taxon>Fungi</taxon>
        <taxon>Fungi incertae sedis</taxon>
        <taxon>Mucoromycota</taxon>
        <taxon>Glomeromycotina</taxon>
        <taxon>Glomeromycetes</taxon>
        <taxon>Diversisporales</taxon>
        <taxon>Gigasporaceae</taxon>
        <taxon>Cetraspora</taxon>
    </lineage>
</organism>
<feature type="region of interest" description="Disordered" evidence="11">
    <location>
        <begin position="94"/>
        <end position="114"/>
    </location>
</feature>
<protein>
    <recommendedName>
        <fullName evidence="2 10">Chitin synthase</fullName>
        <ecNumber evidence="2 10">2.4.1.16</ecNumber>
    </recommendedName>
</protein>
<proteinExistence type="inferred from homology"/>
<evidence type="ECO:0000256" key="2">
    <source>
        <dbReference type="ARBA" id="ARBA00012543"/>
    </source>
</evidence>
<evidence type="ECO:0000256" key="1">
    <source>
        <dbReference type="ARBA" id="ARBA00004651"/>
    </source>
</evidence>
<dbReference type="GO" id="GO:0071555">
    <property type="term" value="P:cell wall organization"/>
    <property type="evidence" value="ECO:0007669"/>
    <property type="project" value="UniProtKB-KW"/>
</dbReference>
<comment type="similarity">
    <text evidence="10">Belongs to the chitin synthase family.</text>
</comment>
<dbReference type="Gene3D" id="3.30.200.20">
    <property type="entry name" value="Phosphorylase Kinase, domain 1"/>
    <property type="match status" value="1"/>
</dbReference>
<dbReference type="Pfam" id="PF08407">
    <property type="entry name" value="Chitin_synth_1N"/>
    <property type="match status" value="1"/>
</dbReference>
<dbReference type="InterPro" id="IPR004835">
    <property type="entry name" value="Chitin_synth"/>
</dbReference>
<dbReference type="AlphaFoldDB" id="A0A9N9B9J6"/>
<dbReference type="GO" id="GO:0030428">
    <property type="term" value="C:cell septum"/>
    <property type="evidence" value="ECO:0007669"/>
    <property type="project" value="TreeGrafter"/>
</dbReference>
<comment type="catalytic activity">
    <reaction evidence="10">
        <text>[(1-&gt;4)-N-acetyl-beta-D-glucosaminyl](n) + UDP-N-acetyl-alpha-D-glucosamine = [(1-&gt;4)-N-acetyl-beta-D-glucosaminyl](n+1) + UDP + H(+)</text>
        <dbReference type="Rhea" id="RHEA:16637"/>
        <dbReference type="Rhea" id="RHEA-COMP:9593"/>
        <dbReference type="Rhea" id="RHEA-COMP:9595"/>
        <dbReference type="ChEBI" id="CHEBI:15378"/>
        <dbReference type="ChEBI" id="CHEBI:17029"/>
        <dbReference type="ChEBI" id="CHEBI:57705"/>
        <dbReference type="ChEBI" id="CHEBI:58223"/>
        <dbReference type="EC" id="2.4.1.16"/>
    </reaction>
</comment>
<keyword evidence="9 10" id="KW-0961">Cell wall biogenesis/degradation</keyword>
<evidence type="ECO:0000256" key="4">
    <source>
        <dbReference type="ARBA" id="ARBA00022676"/>
    </source>
</evidence>
<dbReference type="PANTHER" id="PTHR22914:SF9">
    <property type="entry name" value="CHITIN SYNTHASE 1"/>
    <property type="match status" value="1"/>
</dbReference>
<accession>A0A9N9B9J6</accession>
<evidence type="ECO:0000256" key="10">
    <source>
        <dbReference type="RuleBase" id="RU366040"/>
    </source>
</evidence>
<feature type="non-terminal residue" evidence="13">
    <location>
        <position position="569"/>
    </location>
</feature>
<evidence type="ECO:0000313" key="13">
    <source>
        <dbReference type="EMBL" id="CAG8555585.1"/>
    </source>
</evidence>
<keyword evidence="7" id="KW-1133">Transmembrane helix</keyword>
<dbReference type="InterPro" id="IPR011009">
    <property type="entry name" value="Kinase-like_dom_sf"/>
</dbReference>
<evidence type="ECO:0000256" key="6">
    <source>
        <dbReference type="ARBA" id="ARBA00022692"/>
    </source>
</evidence>
<dbReference type="EMBL" id="CAJVQA010002706">
    <property type="protein sequence ID" value="CAG8555585.1"/>
    <property type="molecule type" value="Genomic_DNA"/>
</dbReference>
<gene>
    <name evidence="13" type="ORF">CPELLU_LOCUS4961</name>
</gene>
<dbReference type="OrthoDB" id="2432009at2759"/>
<dbReference type="PANTHER" id="PTHR22914">
    <property type="entry name" value="CHITIN SYNTHASE"/>
    <property type="match status" value="1"/>
</dbReference>
<keyword evidence="6" id="KW-0812">Transmembrane</keyword>
<dbReference type="GO" id="GO:0005886">
    <property type="term" value="C:plasma membrane"/>
    <property type="evidence" value="ECO:0007669"/>
    <property type="project" value="UniProtKB-SubCell"/>
</dbReference>
<evidence type="ECO:0000256" key="11">
    <source>
        <dbReference type="SAM" id="MobiDB-lite"/>
    </source>
</evidence>
<sequence>MSGKALVEYSDQLMTYFKKYDIKIFDCSQHENLKVIGSGGFAVVYSTILEGEKYALKSLKNNLSLNHKEFKQFRREKLSIETIEFIANPIDNKKTQESNNSSYNANSTSTDTFENSNSNIHNATSYNPNECDYSLASENKISSDHSITIQIDFKESSEQNPYQQKHVELLNGNLLIDLPVLTNLLINAHHKTSKEFTHMRYTACTSKPSDFKKENFTLRQIEYNPPRHTELFILINIHGDDEIPLSHTLYGIMENIAYLCSIKDCKTWGKDGWKKIVVCIISVGRINVNKHILAYLTALGVYQNDIAKAKVDKKAVNAHMYEYTTSISIKHSKDSVEMKMQDDGIVPTQMLYCLTEWSENDSYQWFLDAFCPILNPKICVFIDAGIKPGYGSLYNLWKTLSVNPQIAGVCGNISFTKGVKGENKIRLLNPIVGAQTFNYERLNVLDKQFESAFGYITPISECFSAYQYSALQSSIELKSANKYTLDFELVTRPNHSWTVHFQKSIQAEIDGPENLWELILQQKYPVKAKPLDFAYLFEENIAKVVVPSEITINNRYIQAWNQLKRTNKK</sequence>
<dbReference type="Proteomes" id="UP000789759">
    <property type="component" value="Unassembled WGS sequence"/>
</dbReference>
<dbReference type="GO" id="GO:0004100">
    <property type="term" value="F:chitin synthase activity"/>
    <property type="evidence" value="ECO:0007669"/>
    <property type="project" value="UniProtKB-UniRule"/>
</dbReference>
<keyword evidence="5 10" id="KW-0808">Transferase</keyword>
<reference evidence="13" key="1">
    <citation type="submission" date="2021-06" db="EMBL/GenBank/DDBJ databases">
        <authorList>
            <person name="Kallberg Y."/>
            <person name="Tangrot J."/>
            <person name="Rosling A."/>
        </authorList>
    </citation>
    <scope>NUCLEOTIDE SEQUENCE</scope>
    <source>
        <strain evidence="13">FL966</strain>
    </source>
</reference>
<comment type="subcellular location">
    <subcellularLocation>
        <location evidence="1 10">Cell membrane</location>
        <topology evidence="1 10">Multi-pass membrane protein</topology>
    </subcellularLocation>
</comment>
<evidence type="ECO:0000313" key="14">
    <source>
        <dbReference type="Proteomes" id="UP000789759"/>
    </source>
</evidence>
<evidence type="ECO:0000259" key="12">
    <source>
        <dbReference type="Pfam" id="PF08407"/>
    </source>
</evidence>
<dbReference type="InterPro" id="IPR013616">
    <property type="entry name" value="Chitin_synth_N"/>
</dbReference>
<dbReference type="Pfam" id="PF01644">
    <property type="entry name" value="Chitin_synth_1"/>
    <property type="match status" value="2"/>
</dbReference>
<name>A0A9N9B9J6_9GLOM</name>
<comment type="caution">
    <text evidence="13">The sequence shown here is derived from an EMBL/GenBank/DDBJ whole genome shotgun (WGS) entry which is preliminary data.</text>
</comment>
<feature type="compositionally biased region" description="Low complexity" evidence="11">
    <location>
        <begin position="98"/>
        <end position="112"/>
    </location>
</feature>
<evidence type="ECO:0000256" key="3">
    <source>
        <dbReference type="ARBA" id="ARBA00022475"/>
    </source>
</evidence>
<evidence type="ECO:0000256" key="7">
    <source>
        <dbReference type="ARBA" id="ARBA00022989"/>
    </source>
</evidence>
<dbReference type="EC" id="2.4.1.16" evidence="2 10"/>